<organism evidence="2 3">
    <name type="scientific">Pararge aegeria aegeria</name>
    <dbReference type="NCBI Taxonomy" id="348720"/>
    <lineage>
        <taxon>Eukaryota</taxon>
        <taxon>Metazoa</taxon>
        <taxon>Ecdysozoa</taxon>
        <taxon>Arthropoda</taxon>
        <taxon>Hexapoda</taxon>
        <taxon>Insecta</taxon>
        <taxon>Pterygota</taxon>
        <taxon>Neoptera</taxon>
        <taxon>Endopterygota</taxon>
        <taxon>Lepidoptera</taxon>
        <taxon>Glossata</taxon>
        <taxon>Ditrysia</taxon>
        <taxon>Papilionoidea</taxon>
        <taxon>Nymphalidae</taxon>
        <taxon>Satyrinae</taxon>
        <taxon>Satyrini</taxon>
        <taxon>Parargina</taxon>
        <taxon>Pararge</taxon>
    </lineage>
</organism>
<dbReference type="Proteomes" id="UP000838756">
    <property type="component" value="Unassembled WGS sequence"/>
</dbReference>
<dbReference type="AlphaFoldDB" id="A0A8S4QK92"/>
<evidence type="ECO:0000256" key="1">
    <source>
        <dbReference type="SAM" id="MobiDB-lite"/>
    </source>
</evidence>
<accession>A0A8S4QK92</accession>
<comment type="caution">
    <text evidence="2">The sequence shown here is derived from an EMBL/GenBank/DDBJ whole genome shotgun (WGS) entry which is preliminary data.</text>
</comment>
<evidence type="ECO:0000313" key="2">
    <source>
        <dbReference type="EMBL" id="CAH2208795.1"/>
    </source>
</evidence>
<evidence type="ECO:0000313" key="3">
    <source>
        <dbReference type="Proteomes" id="UP000838756"/>
    </source>
</evidence>
<reference evidence="2" key="1">
    <citation type="submission" date="2022-03" db="EMBL/GenBank/DDBJ databases">
        <authorList>
            <person name="Lindestad O."/>
        </authorList>
    </citation>
    <scope>NUCLEOTIDE SEQUENCE</scope>
</reference>
<name>A0A8S4QK92_9NEOP</name>
<feature type="non-terminal residue" evidence="2">
    <location>
        <position position="1"/>
    </location>
</feature>
<feature type="region of interest" description="Disordered" evidence="1">
    <location>
        <begin position="231"/>
        <end position="254"/>
    </location>
</feature>
<protein>
    <submittedName>
        <fullName evidence="2">Jg381 protein</fullName>
    </submittedName>
</protein>
<keyword evidence="3" id="KW-1185">Reference proteome</keyword>
<dbReference type="OrthoDB" id="3039988at2759"/>
<sequence length="254" mass="29366">FDTESNAEIFLACKAFSELEWRCQKTWEVGLSYGIVKNIENELTEEEIFKNIKCDIEIVSVKRLNRRDGDIWVPSDTVKVGFKGPSLPRYVYLLDLRIKVEKYIFPVTQCSRCWRFGHLNKFCPSNKIVCPKCTKNHANCETTSYLCSNCSGTHMALDKDCSVYKKEKKIREIMSEFNCSYRKAMSMFVPSSPPPLESYNESLTKQRVYAPVNEPDAFSYYDDNIHQEQEPCKANAESSTKQKKKEKEKACSDS</sequence>
<feature type="compositionally biased region" description="Basic and acidic residues" evidence="1">
    <location>
        <begin position="245"/>
        <end position="254"/>
    </location>
</feature>
<dbReference type="EMBL" id="CAKXAJ010004540">
    <property type="protein sequence ID" value="CAH2208795.1"/>
    <property type="molecule type" value="Genomic_DNA"/>
</dbReference>
<gene>
    <name evidence="2" type="primary">jg381</name>
    <name evidence="2" type="ORF">PAEG_LOCUS1313</name>
</gene>
<proteinExistence type="predicted"/>